<dbReference type="PANTHER" id="PTHR36455">
    <property type="match status" value="1"/>
</dbReference>
<dbReference type="InterPro" id="IPR008878">
    <property type="entry name" value="Transposase_IS66_Orf2"/>
</dbReference>
<evidence type="ECO:0000313" key="1">
    <source>
        <dbReference type="EMBL" id="KKM26177.1"/>
    </source>
</evidence>
<comment type="caution">
    <text evidence="1">The sequence shown here is derived from an EMBL/GenBank/DDBJ whole genome shotgun (WGS) entry which is preliminary data.</text>
</comment>
<dbReference type="PANTHER" id="PTHR36455:SF1">
    <property type="entry name" value="BLR8292 PROTEIN"/>
    <property type="match status" value="1"/>
</dbReference>
<evidence type="ECO:0008006" key="2">
    <source>
        <dbReference type="Google" id="ProtNLM"/>
    </source>
</evidence>
<dbReference type="EMBL" id="LAZR01012564">
    <property type="protein sequence ID" value="KKM26177.1"/>
    <property type="molecule type" value="Genomic_DNA"/>
</dbReference>
<dbReference type="Pfam" id="PF05717">
    <property type="entry name" value="TnpB_IS66"/>
    <property type="match status" value="1"/>
</dbReference>
<reference evidence="1" key="1">
    <citation type="journal article" date="2015" name="Nature">
        <title>Complex archaea that bridge the gap between prokaryotes and eukaryotes.</title>
        <authorList>
            <person name="Spang A."/>
            <person name="Saw J.H."/>
            <person name="Jorgensen S.L."/>
            <person name="Zaremba-Niedzwiedzka K."/>
            <person name="Martijn J."/>
            <person name="Lind A.E."/>
            <person name="van Eijk R."/>
            <person name="Schleper C."/>
            <person name="Guy L."/>
            <person name="Ettema T.J."/>
        </authorList>
    </citation>
    <scope>NUCLEOTIDE SEQUENCE</scope>
</reference>
<organism evidence="1">
    <name type="scientific">marine sediment metagenome</name>
    <dbReference type="NCBI Taxonomy" id="412755"/>
    <lineage>
        <taxon>unclassified sequences</taxon>
        <taxon>metagenomes</taxon>
        <taxon>ecological metagenomes</taxon>
    </lineage>
</organism>
<gene>
    <name evidence="1" type="ORF">LCGC14_1587400</name>
</gene>
<sequence>MIDFSDVRIFLCTTPTNMHCSFDRLMGRAQEIFEQDPCSGHLFLFLNRSRDRMKILFWDRDGFCIFYKRLERGTFQLLTLANDKEGIELDYSQLVRLLGGLDLRTGRRRKRYRRVR</sequence>
<accession>A0A0F9IFC4</accession>
<name>A0A0F9IFC4_9ZZZZ</name>
<dbReference type="AlphaFoldDB" id="A0A0F9IFC4"/>
<dbReference type="NCBIfam" id="NF033819">
    <property type="entry name" value="IS66_TnpB"/>
    <property type="match status" value="1"/>
</dbReference>
<protein>
    <recommendedName>
        <fullName evidence="2">Transposase</fullName>
    </recommendedName>
</protein>
<proteinExistence type="predicted"/>